<evidence type="ECO:0000313" key="2">
    <source>
        <dbReference type="EMBL" id="KAF6327595.1"/>
    </source>
</evidence>
<dbReference type="EMBL" id="JACAGC010000012">
    <property type="protein sequence ID" value="KAF6327595.1"/>
    <property type="molecule type" value="Genomic_DNA"/>
</dbReference>
<feature type="region of interest" description="Disordered" evidence="1">
    <location>
        <begin position="80"/>
        <end position="116"/>
    </location>
</feature>
<dbReference type="Proteomes" id="UP000585614">
    <property type="component" value="Unassembled WGS sequence"/>
</dbReference>
<sequence length="128" mass="14103">MTLLYNPKVAHSTSVYMPLSELSHMATPSCVSKAGKQSSGAAKTQVQLLRKRERMAIGASHGVLVITETGQNSKVKAVLRDRRQTQRGGSSKFTQARSRPMLGFRPNSKPSAQNWERDCKGGGVRNWF</sequence>
<accession>A0A7J7VQW6</accession>
<evidence type="ECO:0000256" key="1">
    <source>
        <dbReference type="SAM" id="MobiDB-lite"/>
    </source>
</evidence>
<gene>
    <name evidence="2" type="ORF">mRhiFer1_008299</name>
</gene>
<protein>
    <submittedName>
        <fullName evidence="2">Uncharacterized protein</fullName>
    </submittedName>
</protein>
<name>A0A7J7VQW6_RHIFE</name>
<comment type="caution">
    <text evidence="2">The sequence shown here is derived from an EMBL/GenBank/DDBJ whole genome shotgun (WGS) entry which is preliminary data.</text>
</comment>
<evidence type="ECO:0000313" key="3">
    <source>
        <dbReference type="Proteomes" id="UP000585614"/>
    </source>
</evidence>
<proteinExistence type="predicted"/>
<organism evidence="2 3">
    <name type="scientific">Rhinolophus ferrumequinum</name>
    <name type="common">Greater horseshoe bat</name>
    <dbReference type="NCBI Taxonomy" id="59479"/>
    <lineage>
        <taxon>Eukaryota</taxon>
        <taxon>Metazoa</taxon>
        <taxon>Chordata</taxon>
        <taxon>Craniata</taxon>
        <taxon>Vertebrata</taxon>
        <taxon>Euteleostomi</taxon>
        <taxon>Mammalia</taxon>
        <taxon>Eutheria</taxon>
        <taxon>Laurasiatheria</taxon>
        <taxon>Chiroptera</taxon>
        <taxon>Yinpterochiroptera</taxon>
        <taxon>Rhinolophoidea</taxon>
        <taxon>Rhinolophidae</taxon>
        <taxon>Rhinolophinae</taxon>
        <taxon>Rhinolophus</taxon>
    </lineage>
</organism>
<reference evidence="2 3" key="1">
    <citation type="journal article" date="2020" name="Nature">
        <title>Six reference-quality genomes reveal evolution of bat adaptations.</title>
        <authorList>
            <person name="Jebb D."/>
            <person name="Huang Z."/>
            <person name="Pippel M."/>
            <person name="Hughes G.M."/>
            <person name="Lavrichenko K."/>
            <person name="Devanna P."/>
            <person name="Winkler S."/>
            <person name="Jermiin L.S."/>
            <person name="Skirmuntt E.C."/>
            <person name="Katzourakis A."/>
            <person name="Burkitt-Gray L."/>
            <person name="Ray D.A."/>
            <person name="Sullivan K.A.M."/>
            <person name="Roscito J.G."/>
            <person name="Kirilenko B.M."/>
            <person name="Davalos L.M."/>
            <person name="Corthals A.P."/>
            <person name="Power M.L."/>
            <person name="Jones G."/>
            <person name="Ransome R.D."/>
            <person name="Dechmann D.K.N."/>
            <person name="Locatelli A.G."/>
            <person name="Puechmaille S.J."/>
            <person name="Fedrigo O."/>
            <person name="Jarvis E.D."/>
            <person name="Hiller M."/>
            <person name="Vernes S.C."/>
            <person name="Myers E.W."/>
            <person name="Teeling E.C."/>
        </authorList>
    </citation>
    <scope>NUCLEOTIDE SEQUENCE [LARGE SCALE GENOMIC DNA]</scope>
    <source>
        <strain evidence="2">MRhiFer1</strain>
        <tissue evidence="2">Lung</tissue>
    </source>
</reference>
<feature type="compositionally biased region" description="Polar residues" evidence="1">
    <location>
        <begin position="86"/>
        <end position="97"/>
    </location>
</feature>
<dbReference type="AlphaFoldDB" id="A0A7J7VQW6"/>